<dbReference type="AlphaFoldDB" id="A0A060TAA4"/>
<organism evidence="2">
    <name type="scientific">Blastobotrys adeninivorans</name>
    <name type="common">Yeast</name>
    <name type="synonym">Arxula adeninivorans</name>
    <dbReference type="NCBI Taxonomy" id="409370"/>
    <lineage>
        <taxon>Eukaryota</taxon>
        <taxon>Fungi</taxon>
        <taxon>Dikarya</taxon>
        <taxon>Ascomycota</taxon>
        <taxon>Saccharomycotina</taxon>
        <taxon>Dipodascomycetes</taxon>
        <taxon>Dipodascales</taxon>
        <taxon>Trichomonascaceae</taxon>
        <taxon>Blastobotrys</taxon>
    </lineage>
</organism>
<gene>
    <name evidence="2" type="ORF">GNLVRS02_ARAD1D25542g</name>
</gene>
<proteinExistence type="predicted"/>
<accession>A0A060TAA4</accession>
<feature type="compositionally biased region" description="Basic and acidic residues" evidence="1">
    <location>
        <begin position="1"/>
        <end position="10"/>
    </location>
</feature>
<feature type="region of interest" description="Disordered" evidence="1">
    <location>
        <begin position="52"/>
        <end position="73"/>
    </location>
</feature>
<evidence type="ECO:0000313" key="2">
    <source>
        <dbReference type="EMBL" id="CDP38045.1"/>
    </source>
</evidence>
<name>A0A060TAA4_BLAAD</name>
<feature type="compositionally biased region" description="Low complexity" evidence="1">
    <location>
        <begin position="11"/>
        <end position="26"/>
    </location>
</feature>
<feature type="region of interest" description="Disordered" evidence="1">
    <location>
        <begin position="1"/>
        <end position="32"/>
    </location>
</feature>
<reference evidence="2" key="1">
    <citation type="submission" date="2014-02" db="EMBL/GenBank/DDBJ databases">
        <authorList>
            <person name="Genoscope - CEA"/>
        </authorList>
    </citation>
    <scope>NUCLEOTIDE SEQUENCE</scope>
    <source>
        <strain evidence="2">LS3</strain>
    </source>
</reference>
<protein>
    <submittedName>
        <fullName evidence="2">ARAD1D25542p</fullName>
    </submittedName>
</protein>
<reference evidence="2" key="2">
    <citation type="submission" date="2014-06" db="EMBL/GenBank/DDBJ databases">
        <title>The complete genome of Blastobotrys (Arxula) adeninivorans LS3 - a yeast of biotechnological interest.</title>
        <authorList>
            <person name="Kunze G."/>
            <person name="Gaillardin C."/>
            <person name="Czernicka M."/>
            <person name="Durrens P."/>
            <person name="Martin T."/>
            <person name="Boer E."/>
            <person name="Gabaldon T."/>
            <person name="Cruz J."/>
            <person name="Talla E."/>
            <person name="Marck C."/>
            <person name="Goffeau A."/>
            <person name="Barbe V."/>
            <person name="Baret P."/>
            <person name="Baronian K."/>
            <person name="Beier S."/>
            <person name="Bleykasten C."/>
            <person name="Bode R."/>
            <person name="Casaregola S."/>
            <person name="Despons L."/>
            <person name="Fairhead C."/>
            <person name="Giersberg M."/>
            <person name="Gierski P."/>
            <person name="Hahnel U."/>
            <person name="Hartmann A."/>
            <person name="Jankowska D."/>
            <person name="Jubin C."/>
            <person name="Jung P."/>
            <person name="Lafontaine I."/>
            <person name="Leh-Louis V."/>
            <person name="Lemaire M."/>
            <person name="Marcet-Houben M."/>
            <person name="Mascher M."/>
            <person name="Morel G."/>
            <person name="Richard G.-F."/>
            <person name="Riechen J."/>
            <person name="Sacerdot C."/>
            <person name="Sarkar A."/>
            <person name="Savel G."/>
            <person name="Schacherer J."/>
            <person name="Sherman D."/>
            <person name="Straub M.-L."/>
            <person name="Stein N."/>
            <person name="Thierry A."/>
            <person name="Trautwein-Schult A."/>
            <person name="Westhof E."/>
            <person name="Worch S."/>
            <person name="Dujon B."/>
            <person name="Souciet J.-L."/>
            <person name="Wincker P."/>
            <person name="Scholz U."/>
            <person name="Neuveglise N."/>
        </authorList>
    </citation>
    <scope>NUCLEOTIDE SEQUENCE</scope>
    <source>
        <strain evidence="2">LS3</strain>
    </source>
</reference>
<sequence length="109" mass="11351">MTILHDEHLSLDALSPSPSPLGSLESVANGHKKRPGGLFPGYCSPTLAAQMSSIPSSNSQSNCTSASISSGPSSVNVASSYYGDFDILAEAAKRAEMSLLTRDFENLSS</sequence>
<dbReference type="EMBL" id="HG937694">
    <property type="protein sequence ID" value="CDP38045.1"/>
    <property type="molecule type" value="Genomic_DNA"/>
</dbReference>
<evidence type="ECO:0000256" key="1">
    <source>
        <dbReference type="SAM" id="MobiDB-lite"/>
    </source>
</evidence>